<evidence type="ECO:0000313" key="2">
    <source>
        <dbReference type="EMBL" id="CAD9609616.1"/>
    </source>
</evidence>
<sequence>MTNKNMRNVYSSFAHIMGDALLNDPQFMIVVDDEEDEHDCGVTGGIKEKKMMTSIYLCYPDWGDAAKGLLFQIAGTENDNDGIIGNRAMEMMLKNFQQFDDIDGDVRTGPNVGNMTGDGNNKEANVDGEDQRQQEEADIVAALRELVTIRSSCAGLEQNKHGNDHILPADGRGEHDDDDSSRLPKKQRIEELVKVGHDLSNDRENITSERKVKQLSSLSGQQLEPNQNASVSNNDTSVMSSNFHSCGAGNVAVNKPPIRTRVRGKKNRGVKKFGKL</sequence>
<dbReference type="EMBL" id="HBGY01031295">
    <property type="protein sequence ID" value="CAD9609616.1"/>
    <property type="molecule type" value="Transcribed_RNA"/>
</dbReference>
<feature type="region of interest" description="Disordered" evidence="1">
    <location>
        <begin position="113"/>
        <end position="134"/>
    </location>
</feature>
<feature type="region of interest" description="Disordered" evidence="1">
    <location>
        <begin position="216"/>
        <end position="242"/>
    </location>
</feature>
<reference evidence="2" key="1">
    <citation type="submission" date="2021-01" db="EMBL/GenBank/DDBJ databases">
        <authorList>
            <person name="Corre E."/>
            <person name="Pelletier E."/>
            <person name="Niang G."/>
            <person name="Scheremetjew M."/>
            <person name="Finn R."/>
            <person name="Kale V."/>
            <person name="Holt S."/>
            <person name="Cochrane G."/>
            <person name="Meng A."/>
            <person name="Brown T."/>
            <person name="Cohen L."/>
        </authorList>
    </citation>
    <scope>NUCLEOTIDE SEQUENCE</scope>
    <source>
        <strain evidence="2">B650</strain>
    </source>
</reference>
<dbReference type="AlphaFoldDB" id="A0A7S2LLQ2"/>
<gene>
    <name evidence="2" type="ORF">LDAN0321_LOCUS19509</name>
</gene>
<accession>A0A7S2LLQ2</accession>
<evidence type="ECO:0000256" key="1">
    <source>
        <dbReference type="SAM" id="MobiDB-lite"/>
    </source>
</evidence>
<feature type="compositionally biased region" description="Basic and acidic residues" evidence="1">
    <location>
        <begin position="120"/>
        <end position="134"/>
    </location>
</feature>
<protein>
    <submittedName>
        <fullName evidence="2">Uncharacterized protein</fullName>
    </submittedName>
</protein>
<name>A0A7S2LLQ2_9STRA</name>
<proteinExistence type="predicted"/>
<feature type="region of interest" description="Disordered" evidence="1">
    <location>
        <begin position="158"/>
        <end position="185"/>
    </location>
</feature>
<organism evidence="2">
    <name type="scientific">Leptocylindrus danicus</name>
    <dbReference type="NCBI Taxonomy" id="163516"/>
    <lineage>
        <taxon>Eukaryota</taxon>
        <taxon>Sar</taxon>
        <taxon>Stramenopiles</taxon>
        <taxon>Ochrophyta</taxon>
        <taxon>Bacillariophyta</taxon>
        <taxon>Coscinodiscophyceae</taxon>
        <taxon>Chaetocerotophycidae</taxon>
        <taxon>Leptocylindrales</taxon>
        <taxon>Leptocylindraceae</taxon>
        <taxon>Leptocylindrus</taxon>
    </lineage>
</organism>